<protein>
    <submittedName>
        <fullName evidence="2">Uncharacterized protein</fullName>
    </submittedName>
</protein>
<reference evidence="2 3" key="1">
    <citation type="submission" date="2019-03" db="EMBL/GenBank/DDBJ databases">
        <title>First draft genome of Liparis tanakae, snailfish: a comprehensive survey of snailfish specific genes.</title>
        <authorList>
            <person name="Kim W."/>
            <person name="Song I."/>
            <person name="Jeong J.-H."/>
            <person name="Kim D."/>
            <person name="Kim S."/>
            <person name="Ryu S."/>
            <person name="Song J.Y."/>
            <person name="Lee S.K."/>
        </authorList>
    </citation>
    <scope>NUCLEOTIDE SEQUENCE [LARGE SCALE GENOMIC DNA]</scope>
    <source>
        <tissue evidence="2">Muscle</tissue>
    </source>
</reference>
<evidence type="ECO:0000313" key="2">
    <source>
        <dbReference type="EMBL" id="TNN67431.1"/>
    </source>
</evidence>
<gene>
    <name evidence="2" type="ORF">EYF80_022377</name>
</gene>
<name>A0A4Z2HPD0_9TELE</name>
<dbReference type="Proteomes" id="UP000314294">
    <property type="component" value="Unassembled WGS sequence"/>
</dbReference>
<dbReference type="AlphaFoldDB" id="A0A4Z2HPD0"/>
<sequence>MVRSRSDSLRSATPALMFLSSASIPKAAQRRLYSSSRDESMGTEKCSSKSTARLGFLTLVTPTLISSGPRETLMKQPGKSPSSLSSRSLPWCSVMWRTPAPWPGCLDGSNSSVTSSWPTV</sequence>
<proteinExistence type="predicted"/>
<accession>A0A4Z2HPD0</accession>
<feature type="region of interest" description="Disordered" evidence="1">
    <location>
        <begin position="68"/>
        <end position="88"/>
    </location>
</feature>
<evidence type="ECO:0000256" key="1">
    <source>
        <dbReference type="SAM" id="MobiDB-lite"/>
    </source>
</evidence>
<dbReference type="EMBL" id="SRLO01000204">
    <property type="protein sequence ID" value="TNN67431.1"/>
    <property type="molecule type" value="Genomic_DNA"/>
</dbReference>
<organism evidence="2 3">
    <name type="scientific">Liparis tanakae</name>
    <name type="common">Tanaka's snailfish</name>
    <dbReference type="NCBI Taxonomy" id="230148"/>
    <lineage>
        <taxon>Eukaryota</taxon>
        <taxon>Metazoa</taxon>
        <taxon>Chordata</taxon>
        <taxon>Craniata</taxon>
        <taxon>Vertebrata</taxon>
        <taxon>Euteleostomi</taxon>
        <taxon>Actinopterygii</taxon>
        <taxon>Neopterygii</taxon>
        <taxon>Teleostei</taxon>
        <taxon>Neoteleostei</taxon>
        <taxon>Acanthomorphata</taxon>
        <taxon>Eupercaria</taxon>
        <taxon>Perciformes</taxon>
        <taxon>Cottioidei</taxon>
        <taxon>Cottales</taxon>
        <taxon>Liparidae</taxon>
        <taxon>Liparis</taxon>
    </lineage>
</organism>
<keyword evidence="3" id="KW-1185">Reference proteome</keyword>
<evidence type="ECO:0000313" key="3">
    <source>
        <dbReference type="Proteomes" id="UP000314294"/>
    </source>
</evidence>
<comment type="caution">
    <text evidence="2">The sequence shown here is derived from an EMBL/GenBank/DDBJ whole genome shotgun (WGS) entry which is preliminary data.</text>
</comment>